<protein>
    <submittedName>
        <fullName evidence="6">DoxX-like protein</fullName>
    </submittedName>
</protein>
<dbReference type="OrthoDB" id="3482063at2"/>
<comment type="caution">
    <text evidence="6">The sequence shown here is derived from an EMBL/GenBank/DDBJ whole genome shotgun (WGS) entry which is preliminary data.</text>
</comment>
<evidence type="ECO:0000256" key="2">
    <source>
        <dbReference type="ARBA" id="ARBA00022692"/>
    </source>
</evidence>
<evidence type="ECO:0000256" key="4">
    <source>
        <dbReference type="ARBA" id="ARBA00023136"/>
    </source>
</evidence>
<evidence type="ECO:0000313" key="6">
    <source>
        <dbReference type="EMBL" id="ROR97229.1"/>
    </source>
</evidence>
<feature type="transmembrane region" description="Helical" evidence="5">
    <location>
        <begin position="6"/>
        <end position="24"/>
    </location>
</feature>
<dbReference type="GO" id="GO:0016020">
    <property type="term" value="C:membrane"/>
    <property type="evidence" value="ECO:0007669"/>
    <property type="project" value="UniProtKB-SubCell"/>
</dbReference>
<accession>A0A3N2DBQ1</accession>
<evidence type="ECO:0000256" key="1">
    <source>
        <dbReference type="ARBA" id="ARBA00004141"/>
    </source>
</evidence>
<reference evidence="6 7" key="1">
    <citation type="submission" date="2018-11" db="EMBL/GenBank/DDBJ databases">
        <title>Sequencing the genomes of 1000 actinobacteria strains.</title>
        <authorList>
            <person name="Klenk H.-P."/>
        </authorList>
    </citation>
    <scope>NUCLEOTIDE SEQUENCE [LARGE SCALE GENOMIC DNA]</scope>
    <source>
        <strain evidence="6 7">DSM 13521</strain>
    </source>
</reference>
<dbReference type="AlphaFoldDB" id="A0A3N2DBQ1"/>
<evidence type="ECO:0000313" key="7">
    <source>
        <dbReference type="Proteomes" id="UP000275356"/>
    </source>
</evidence>
<dbReference type="EMBL" id="RKHQ01000001">
    <property type="protein sequence ID" value="ROR97229.1"/>
    <property type="molecule type" value="Genomic_DNA"/>
</dbReference>
<sequence>MTIALWIVNILLAAAFLAAGSMKATRSKEQLAAAGMAWTEDYSAAAVRLIGVAEVLGAVGLVLPLALSIAPILTPVAAVALAATMVGAVLTHVRRRESFTPSLVLGVVSVVSAVLGFLVVLG</sequence>
<feature type="transmembrane region" description="Helical" evidence="5">
    <location>
        <begin position="72"/>
        <end position="91"/>
    </location>
</feature>
<organism evidence="6 7">
    <name type="scientific">Salana multivorans</name>
    <dbReference type="NCBI Taxonomy" id="120377"/>
    <lineage>
        <taxon>Bacteria</taxon>
        <taxon>Bacillati</taxon>
        <taxon>Actinomycetota</taxon>
        <taxon>Actinomycetes</taxon>
        <taxon>Micrococcales</taxon>
        <taxon>Beutenbergiaceae</taxon>
        <taxon>Salana</taxon>
    </lineage>
</organism>
<gene>
    <name evidence="6" type="ORF">EDD28_1826</name>
</gene>
<proteinExistence type="predicted"/>
<keyword evidence="4 5" id="KW-0472">Membrane</keyword>
<evidence type="ECO:0000256" key="5">
    <source>
        <dbReference type="SAM" id="Phobius"/>
    </source>
</evidence>
<dbReference type="InterPro" id="IPR032808">
    <property type="entry name" value="DoxX"/>
</dbReference>
<keyword evidence="7" id="KW-1185">Reference proteome</keyword>
<dbReference type="Pfam" id="PF13564">
    <property type="entry name" value="DoxX_2"/>
    <property type="match status" value="1"/>
</dbReference>
<dbReference type="RefSeq" id="WP_123739309.1">
    <property type="nucleotide sequence ID" value="NZ_CALFQU010000001.1"/>
</dbReference>
<keyword evidence="3 5" id="KW-1133">Transmembrane helix</keyword>
<keyword evidence="2 5" id="KW-0812">Transmembrane</keyword>
<evidence type="ECO:0000256" key="3">
    <source>
        <dbReference type="ARBA" id="ARBA00022989"/>
    </source>
</evidence>
<feature type="transmembrane region" description="Helical" evidence="5">
    <location>
        <begin position="45"/>
        <end position="66"/>
    </location>
</feature>
<comment type="subcellular location">
    <subcellularLocation>
        <location evidence="1">Membrane</location>
        <topology evidence="1">Multi-pass membrane protein</topology>
    </subcellularLocation>
</comment>
<dbReference type="Proteomes" id="UP000275356">
    <property type="component" value="Unassembled WGS sequence"/>
</dbReference>
<name>A0A3N2DBQ1_9MICO</name>
<feature type="transmembrane region" description="Helical" evidence="5">
    <location>
        <begin position="103"/>
        <end position="121"/>
    </location>
</feature>